<dbReference type="OrthoDB" id="6062at2157"/>
<sequence length="355" mass="39899">MVESDFYIVGGGPAGIAAAYFLSQKGFKVEVFEAKKVLGKKPCGGGVPDEINKLIPLQPRSILQEVYGMEIYYEDNLIGMWETNRPIFYVIDRTIYLESLVKDLDIVVNKNSPVKISNNVFISKKGRLDPNKVIVATGVSWRLRERDMVAQTLQYVLDDVKLDNPHHMKFLFYRDLVGYAWIFPLGEKKVEVGIGSLNKSLGYMEERLREIIKRNNFNEGKVEKREGAPIDMGGLKPDWGGNGPYVVGEAIGAVMPLTGEGIRPSIITSSLLAHSIERGSDYVKTLKNSDLFKATKLQRKILEKVYKNGVSIPLEGVQLEPRTVELIYRLGMGKMDLKTLFHIARKLPSLFMGLI</sequence>
<dbReference type="InterPro" id="IPR036188">
    <property type="entry name" value="FAD/NAD-bd_sf"/>
</dbReference>
<dbReference type="STRING" id="940295.EYM_07560"/>
<dbReference type="RefSeq" id="WP_075050467.1">
    <property type="nucleotide sequence ID" value="NZ_CP006867.1"/>
</dbReference>
<accession>A0A0U3EEA3</accession>
<dbReference type="Proteomes" id="UP000060778">
    <property type="component" value="Chromosome"/>
</dbReference>
<dbReference type="Pfam" id="PF13450">
    <property type="entry name" value="NAD_binding_8"/>
    <property type="match status" value="1"/>
</dbReference>
<dbReference type="Pfam" id="PF22578">
    <property type="entry name" value="GGR_cat"/>
    <property type="match status" value="1"/>
</dbReference>
<evidence type="ECO:0000313" key="2">
    <source>
        <dbReference type="EMBL" id="ALU12787.1"/>
    </source>
</evidence>
<dbReference type="GeneID" id="30680885"/>
<feature type="domain" description="Digeranylgeranylglycerophospholipid reductase catalytic" evidence="1">
    <location>
        <begin position="151"/>
        <end position="215"/>
    </location>
</feature>
<evidence type="ECO:0000313" key="3">
    <source>
        <dbReference type="Proteomes" id="UP000060778"/>
    </source>
</evidence>
<dbReference type="PANTHER" id="PTHR42685:SF20">
    <property type="entry name" value="HYDROGENASE, PUTATIVE-RELATED"/>
    <property type="match status" value="1"/>
</dbReference>
<dbReference type="PRINTS" id="PR00411">
    <property type="entry name" value="PNDRDTASEI"/>
</dbReference>
<dbReference type="InterPro" id="IPR054715">
    <property type="entry name" value="GGR_cat"/>
</dbReference>
<dbReference type="EMBL" id="CP006867">
    <property type="protein sequence ID" value="ALU12787.1"/>
    <property type="molecule type" value="Genomic_DNA"/>
</dbReference>
<protein>
    <recommendedName>
        <fullName evidence="1">Digeranylgeranylglycerophospholipid reductase catalytic domain-containing protein</fullName>
    </recommendedName>
</protein>
<gene>
    <name evidence="2" type="ORF">EYM_07560</name>
</gene>
<dbReference type="PANTHER" id="PTHR42685">
    <property type="entry name" value="GERANYLGERANYL DIPHOSPHATE REDUCTASE"/>
    <property type="match status" value="1"/>
</dbReference>
<organism evidence="2 3">
    <name type="scientific">Ignicoccus islandicus DSM 13165</name>
    <dbReference type="NCBI Taxonomy" id="940295"/>
    <lineage>
        <taxon>Archaea</taxon>
        <taxon>Thermoproteota</taxon>
        <taxon>Thermoprotei</taxon>
        <taxon>Desulfurococcales</taxon>
        <taxon>Desulfurococcaceae</taxon>
        <taxon>Ignicoccus</taxon>
    </lineage>
</organism>
<reference evidence="2 3" key="1">
    <citation type="submission" date="2013-11" db="EMBL/GenBank/DDBJ databases">
        <title>Comparative genomics of Ignicoccus.</title>
        <authorList>
            <person name="Podar M."/>
        </authorList>
    </citation>
    <scope>NUCLEOTIDE SEQUENCE [LARGE SCALE GENOMIC DNA]</scope>
    <source>
        <strain evidence="2 3">DSM 13165</strain>
    </source>
</reference>
<dbReference type="SUPFAM" id="SSF51905">
    <property type="entry name" value="FAD/NAD(P)-binding domain"/>
    <property type="match status" value="1"/>
</dbReference>
<name>A0A0U3EEA3_9CREN</name>
<evidence type="ECO:0000259" key="1">
    <source>
        <dbReference type="Pfam" id="PF22578"/>
    </source>
</evidence>
<dbReference type="KEGG" id="iis:EYM_07560"/>
<dbReference type="Gene3D" id="3.50.50.60">
    <property type="entry name" value="FAD/NAD(P)-binding domain"/>
    <property type="match status" value="1"/>
</dbReference>
<dbReference type="InterPro" id="IPR050407">
    <property type="entry name" value="Geranylgeranyl_reductase"/>
</dbReference>
<proteinExistence type="predicted"/>
<dbReference type="AlphaFoldDB" id="A0A0U3EEA3"/>
<keyword evidence="3" id="KW-1185">Reference proteome</keyword>